<dbReference type="InterPro" id="IPR028082">
    <property type="entry name" value="Peripla_BP_I"/>
</dbReference>
<dbReference type="EMBL" id="DPVV01000189">
    <property type="protein sequence ID" value="HCL01877.1"/>
    <property type="molecule type" value="Genomic_DNA"/>
</dbReference>
<evidence type="ECO:0000256" key="1">
    <source>
        <dbReference type="ARBA" id="ARBA00004196"/>
    </source>
</evidence>
<dbReference type="Gene3D" id="3.40.50.2300">
    <property type="match status" value="2"/>
</dbReference>
<dbReference type="GO" id="GO:0030246">
    <property type="term" value="F:carbohydrate binding"/>
    <property type="evidence" value="ECO:0007669"/>
    <property type="project" value="TreeGrafter"/>
</dbReference>
<sequence>MKKRISLLFLSFILLLPGCSKGLREIEETKEEEPKKIQIGMSFDSFVIERWQRDRDVFVATANDLGAEVNVQNASGDVNEQVRQIEYFIEKQMDAIVIVGIDSEKLSEVVKKAKEKGIKVIAYDRLIKNADVDLYISFDNEAVGKMMASAFVENGLTKGKVLMFCGPMTDNNVSMIEKGFQSVIKEHDIEILDILHADNWRAEETKKYVNEHIDVVKEADAIMCGNDGLAGQTIYDLAELRLAGKVMVVGQDADLEACQRIVEGTQLMTVFKPVAKLAQAAAEDTIKLVLGEELGATSMMNDGSYNVPYIALETVAVTAKNLEEVIINSGFHLKEDVYLNVPEEMPK</sequence>
<dbReference type="GO" id="GO:0030288">
    <property type="term" value="C:outer membrane-bounded periplasmic space"/>
    <property type="evidence" value="ECO:0007669"/>
    <property type="project" value="TreeGrafter"/>
</dbReference>
<keyword evidence="2 3" id="KW-0732">Signal</keyword>
<feature type="signal peptide" evidence="3">
    <location>
        <begin position="1"/>
        <end position="22"/>
    </location>
</feature>
<proteinExistence type="predicted"/>
<dbReference type="Proteomes" id="UP000262969">
    <property type="component" value="Unassembled WGS sequence"/>
</dbReference>
<comment type="caution">
    <text evidence="5">The sequence shown here is derived from an EMBL/GenBank/DDBJ whole genome shotgun (WGS) entry which is preliminary data.</text>
</comment>
<evidence type="ECO:0000256" key="3">
    <source>
        <dbReference type="SAM" id="SignalP"/>
    </source>
</evidence>
<dbReference type="PANTHER" id="PTHR30036">
    <property type="entry name" value="D-XYLOSE-BINDING PERIPLASMIC PROTEIN"/>
    <property type="match status" value="1"/>
</dbReference>
<dbReference type="PANTHER" id="PTHR30036:SF1">
    <property type="entry name" value="D-XYLOSE-BINDING PERIPLASMIC PROTEIN"/>
    <property type="match status" value="1"/>
</dbReference>
<dbReference type="Pfam" id="PF13407">
    <property type="entry name" value="Peripla_BP_4"/>
    <property type="match status" value="1"/>
</dbReference>
<evidence type="ECO:0000259" key="4">
    <source>
        <dbReference type="Pfam" id="PF13407"/>
    </source>
</evidence>
<dbReference type="InterPro" id="IPR025997">
    <property type="entry name" value="SBP_2_dom"/>
</dbReference>
<organism evidence="5 6">
    <name type="scientific">Lachnoclostridium phytofermentans</name>
    <dbReference type="NCBI Taxonomy" id="66219"/>
    <lineage>
        <taxon>Bacteria</taxon>
        <taxon>Bacillati</taxon>
        <taxon>Bacillota</taxon>
        <taxon>Clostridia</taxon>
        <taxon>Lachnospirales</taxon>
        <taxon>Lachnospiraceae</taxon>
    </lineage>
</organism>
<gene>
    <name evidence="5" type="ORF">DHW61_05580</name>
</gene>
<evidence type="ECO:0000313" key="5">
    <source>
        <dbReference type="EMBL" id="HCL01877.1"/>
    </source>
</evidence>
<accession>A0A3D2X586</accession>
<name>A0A3D2X586_9FIRM</name>
<dbReference type="AlphaFoldDB" id="A0A3D2X586"/>
<dbReference type="SUPFAM" id="SSF53822">
    <property type="entry name" value="Periplasmic binding protein-like I"/>
    <property type="match status" value="1"/>
</dbReference>
<feature type="domain" description="Periplasmic binding protein" evidence="4">
    <location>
        <begin position="39"/>
        <end position="293"/>
    </location>
</feature>
<reference evidence="5 6" key="1">
    <citation type="journal article" date="2018" name="Nat. Biotechnol.">
        <title>A standardized bacterial taxonomy based on genome phylogeny substantially revises the tree of life.</title>
        <authorList>
            <person name="Parks D.H."/>
            <person name="Chuvochina M."/>
            <person name="Waite D.W."/>
            <person name="Rinke C."/>
            <person name="Skarshewski A."/>
            <person name="Chaumeil P.A."/>
            <person name="Hugenholtz P."/>
        </authorList>
    </citation>
    <scope>NUCLEOTIDE SEQUENCE [LARGE SCALE GENOMIC DNA]</scope>
    <source>
        <strain evidence="5">UBA11728</strain>
    </source>
</reference>
<dbReference type="InterPro" id="IPR050555">
    <property type="entry name" value="Bact_Solute-Bind_Prot2"/>
</dbReference>
<evidence type="ECO:0000313" key="6">
    <source>
        <dbReference type="Proteomes" id="UP000262969"/>
    </source>
</evidence>
<protein>
    <submittedName>
        <fullName evidence="5">LacI family transcriptional regulator</fullName>
    </submittedName>
</protein>
<evidence type="ECO:0000256" key="2">
    <source>
        <dbReference type="ARBA" id="ARBA00022729"/>
    </source>
</evidence>
<comment type="subcellular location">
    <subcellularLocation>
        <location evidence="1">Cell envelope</location>
    </subcellularLocation>
</comment>
<feature type="chain" id="PRO_5017587361" evidence="3">
    <location>
        <begin position="23"/>
        <end position="347"/>
    </location>
</feature>